<evidence type="ECO:0000259" key="9">
    <source>
        <dbReference type="PROSITE" id="PS50894"/>
    </source>
</evidence>
<dbReference type="SUPFAM" id="SSF47226">
    <property type="entry name" value="Histidine-containing phosphotransfer domain, HPT domain"/>
    <property type="match status" value="1"/>
</dbReference>
<dbReference type="PRINTS" id="PR00344">
    <property type="entry name" value="BCTRLSENSOR"/>
</dbReference>
<dbReference type="Pfam" id="PF02518">
    <property type="entry name" value="HATPase_c"/>
    <property type="match status" value="1"/>
</dbReference>
<evidence type="ECO:0000256" key="4">
    <source>
        <dbReference type="ARBA" id="ARBA00022679"/>
    </source>
</evidence>
<dbReference type="InterPro" id="IPR036890">
    <property type="entry name" value="HATPase_C_sf"/>
</dbReference>
<dbReference type="AlphaFoldDB" id="A0A7C4RUQ9"/>
<evidence type="ECO:0000256" key="3">
    <source>
        <dbReference type="ARBA" id="ARBA00022553"/>
    </source>
</evidence>
<sequence>MRWPFWRTLSDPSGCSKTEARTGSFSKPVRSYAFFPWSDGSRGYSTTVMDLEKYRQIFLRESDKYLQEIGSILIDVEADPEETGHWQELHGKIHSIKGMARAMSLESISRLAHEMEAWCLKFQRKEWKAREESIRVVTEGYSLLKALIPRLGRLDVPELNTAYYRLLELLSKGPQGREPADGSKRRADSQTPISVDPIRSIGVSCSLIEELLGFSQELLLMERSKPALSPEMAAVQSWVDQYAALAKGLYFRLAQLRLMSIEEFVDLYRHTIHHQARQMGRLVRIVLSGGDIKADVALLDRLREPMIHIVRNAIAHGIEAPEERKAKGKPEQGTIRIEAESRKETLVLRIADDGAGIRREAIERYLREKQGYGDADIARMDTKAFFAVILSSDFSTASATDETAGRGIGMNVIAQAITYLNGTLDIDSIPGEGTSIAVTLPMSLSVMHAVVFTVGPYRIAVPTSGLDAASYGLPPDDVRESFLDLRRLFGVEINGSQPPGVLKLRSSSAASPGRRRIQGLMVDTIVGNKPVMILRPGQLIRNARIFSGIGVLESGVLTSMLDVDMLAQVSGQIPETAMEV</sequence>
<evidence type="ECO:0000256" key="6">
    <source>
        <dbReference type="PROSITE-ProRule" id="PRU00110"/>
    </source>
</evidence>
<comment type="caution">
    <text evidence="10">The sequence shown here is derived from an EMBL/GenBank/DDBJ whole genome shotgun (WGS) entry which is preliminary data.</text>
</comment>
<dbReference type="GO" id="GO:0006935">
    <property type="term" value="P:chemotaxis"/>
    <property type="evidence" value="ECO:0007669"/>
    <property type="project" value="InterPro"/>
</dbReference>
<dbReference type="InterPro" id="IPR036061">
    <property type="entry name" value="CheW-like_dom_sf"/>
</dbReference>
<organism evidence="10">
    <name type="scientific">Desulfatirhabdium butyrativorans</name>
    <dbReference type="NCBI Taxonomy" id="340467"/>
    <lineage>
        <taxon>Bacteria</taxon>
        <taxon>Pseudomonadati</taxon>
        <taxon>Thermodesulfobacteriota</taxon>
        <taxon>Desulfobacteria</taxon>
        <taxon>Desulfobacterales</taxon>
        <taxon>Desulfatirhabdiaceae</taxon>
        <taxon>Desulfatirhabdium</taxon>
    </lineage>
</organism>
<accession>A0A7C4RUQ9</accession>
<dbReference type="InterPro" id="IPR036641">
    <property type="entry name" value="HPT_dom_sf"/>
</dbReference>
<dbReference type="InterPro" id="IPR005467">
    <property type="entry name" value="His_kinase_dom"/>
</dbReference>
<dbReference type="CDD" id="cd00088">
    <property type="entry name" value="HPT"/>
    <property type="match status" value="1"/>
</dbReference>
<dbReference type="InterPro" id="IPR008207">
    <property type="entry name" value="Sig_transdc_His_kin_Hpt_dom"/>
</dbReference>
<evidence type="ECO:0000256" key="5">
    <source>
        <dbReference type="ARBA" id="ARBA00022777"/>
    </source>
</evidence>
<keyword evidence="4" id="KW-0808">Transferase</keyword>
<dbReference type="Pfam" id="PF01627">
    <property type="entry name" value="Hpt"/>
    <property type="match status" value="1"/>
</dbReference>
<proteinExistence type="predicted"/>
<dbReference type="SMART" id="SM00073">
    <property type="entry name" value="HPT"/>
    <property type="match status" value="1"/>
</dbReference>
<feature type="modified residue" description="Phosphohistidine" evidence="6">
    <location>
        <position position="94"/>
    </location>
</feature>
<dbReference type="InterPro" id="IPR004358">
    <property type="entry name" value="Sig_transdc_His_kin-like_C"/>
</dbReference>
<keyword evidence="3 6" id="KW-0597">Phosphoprotein</keyword>
<dbReference type="PROSITE" id="PS50109">
    <property type="entry name" value="HIS_KIN"/>
    <property type="match status" value="1"/>
</dbReference>
<feature type="domain" description="HPt" evidence="9">
    <location>
        <begin position="47"/>
        <end position="151"/>
    </location>
</feature>
<dbReference type="EMBL" id="DSUH01000380">
    <property type="protein sequence ID" value="HGU34483.1"/>
    <property type="molecule type" value="Genomic_DNA"/>
</dbReference>
<dbReference type="SUPFAM" id="SSF55874">
    <property type="entry name" value="ATPase domain of HSP90 chaperone/DNA topoisomerase II/histidine kinase"/>
    <property type="match status" value="1"/>
</dbReference>
<dbReference type="InterPro" id="IPR051315">
    <property type="entry name" value="Bact_Chemotaxis_CheA"/>
</dbReference>
<dbReference type="Gene3D" id="3.30.565.10">
    <property type="entry name" value="Histidine kinase-like ATPase, C-terminal domain"/>
    <property type="match status" value="1"/>
</dbReference>
<evidence type="ECO:0000256" key="1">
    <source>
        <dbReference type="ARBA" id="ARBA00000085"/>
    </source>
</evidence>
<evidence type="ECO:0000256" key="7">
    <source>
        <dbReference type="SAM" id="MobiDB-lite"/>
    </source>
</evidence>
<evidence type="ECO:0000256" key="2">
    <source>
        <dbReference type="ARBA" id="ARBA00012438"/>
    </source>
</evidence>
<dbReference type="SUPFAM" id="SSF50341">
    <property type="entry name" value="CheW-like"/>
    <property type="match status" value="1"/>
</dbReference>
<dbReference type="PROSITE" id="PS50894">
    <property type="entry name" value="HPT"/>
    <property type="match status" value="1"/>
</dbReference>
<protein>
    <recommendedName>
        <fullName evidence="2">histidine kinase</fullName>
        <ecNumber evidence="2">2.7.13.3</ecNumber>
    </recommendedName>
</protein>
<gene>
    <name evidence="10" type="ORF">ENS29_16795</name>
</gene>
<dbReference type="PANTHER" id="PTHR43395">
    <property type="entry name" value="SENSOR HISTIDINE KINASE CHEA"/>
    <property type="match status" value="1"/>
</dbReference>
<reference evidence="10" key="1">
    <citation type="journal article" date="2020" name="mSystems">
        <title>Genome- and Community-Level Interaction Insights into Carbon Utilization and Element Cycling Functions of Hydrothermarchaeota in Hydrothermal Sediment.</title>
        <authorList>
            <person name="Zhou Z."/>
            <person name="Liu Y."/>
            <person name="Xu W."/>
            <person name="Pan J."/>
            <person name="Luo Z.H."/>
            <person name="Li M."/>
        </authorList>
    </citation>
    <scope>NUCLEOTIDE SEQUENCE [LARGE SCALE GENOMIC DNA]</scope>
    <source>
        <strain evidence="10">SpSt-477</strain>
    </source>
</reference>
<feature type="compositionally biased region" description="Polar residues" evidence="7">
    <location>
        <begin position="10"/>
        <end position="22"/>
    </location>
</feature>
<feature type="region of interest" description="Disordered" evidence="7">
    <location>
        <begin position="1"/>
        <end position="22"/>
    </location>
</feature>
<dbReference type="PANTHER" id="PTHR43395:SF1">
    <property type="entry name" value="CHEMOTAXIS PROTEIN CHEA"/>
    <property type="match status" value="1"/>
</dbReference>
<dbReference type="FunFam" id="3.30.565.10:FF:000016">
    <property type="entry name" value="Chemotaxis protein CheA, putative"/>
    <property type="match status" value="1"/>
</dbReference>
<dbReference type="Gene3D" id="1.20.120.160">
    <property type="entry name" value="HPT domain"/>
    <property type="match status" value="1"/>
</dbReference>
<comment type="catalytic activity">
    <reaction evidence="1">
        <text>ATP + protein L-histidine = ADP + protein N-phospho-L-histidine.</text>
        <dbReference type="EC" id="2.7.13.3"/>
    </reaction>
</comment>
<feature type="domain" description="Histidine kinase" evidence="8">
    <location>
        <begin position="306"/>
        <end position="444"/>
    </location>
</feature>
<evidence type="ECO:0000259" key="8">
    <source>
        <dbReference type="PROSITE" id="PS50109"/>
    </source>
</evidence>
<dbReference type="GO" id="GO:0000155">
    <property type="term" value="F:phosphorelay sensor kinase activity"/>
    <property type="evidence" value="ECO:0007669"/>
    <property type="project" value="UniProtKB-ARBA"/>
</dbReference>
<dbReference type="EC" id="2.7.13.3" evidence="2"/>
<name>A0A7C4RUQ9_9BACT</name>
<keyword evidence="5" id="KW-0418">Kinase</keyword>
<evidence type="ECO:0000313" key="10">
    <source>
        <dbReference type="EMBL" id="HGU34483.1"/>
    </source>
</evidence>
<dbReference type="SMART" id="SM00387">
    <property type="entry name" value="HATPase_c"/>
    <property type="match status" value="1"/>
</dbReference>
<dbReference type="InterPro" id="IPR003594">
    <property type="entry name" value="HATPase_dom"/>
</dbReference>